<dbReference type="PANTHER" id="PTHR33768">
    <property type="entry name" value="MIP11318P"/>
    <property type="match status" value="1"/>
</dbReference>
<dbReference type="Proteomes" id="UP000663874">
    <property type="component" value="Unassembled WGS sequence"/>
</dbReference>
<evidence type="ECO:0000313" key="3">
    <source>
        <dbReference type="Proteomes" id="UP000663874"/>
    </source>
</evidence>
<reference evidence="2" key="1">
    <citation type="submission" date="2021-02" db="EMBL/GenBank/DDBJ databases">
        <authorList>
            <person name="Nowell W R."/>
        </authorList>
    </citation>
    <scope>NUCLEOTIDE SEQUENCE</scope>
</reference>
<evidence type="ECO:0000256" key="1">
    <source>
        <dbReference type="ARBA" id="ARBA00008315"/>
    </source>
</evidence>
<comment type="caution">
    <text evidence="2">The sequence shown here is derived from an EMBL/GenBank/DDBJ whole genome shotgun (WGS) entry which is preliminary data.</text>
</comment>
<dbReference type="InterPro" id="IPR029488">
    <property type="entry name" value="Hmw/CFAP97"/>
</dbReference>
<dbReference type="InterPro" id="IPR038792">
    <property type="entry name" value="CFAP97D1/2"/>
</dbReference>
<accession>A0A818RIJ9</accession>
<dbReference type="EMBL" id="CAJOBE010000526">
    <property type="protein sequence ID" value="CAF3654421.1"/>
    <property type="molecule type" value="Genomic_DNA"/>
</dbReference>
<proteinExistence type="inferred from homology"/>
<comment type="similarity">
    <text evidence="1">Belongs to the CFAP97 family.</text>
</comment>
<dbReference type="Pfam" id="PF13879">
    <property type="entry name" value="Hmw_CFAP97"/>
    <property type="match status" value="1"/>
</dbReference>
<organism evidence="2 3">
    <name type="scientific">Rotaria sordida</name>
    <dbReference type="NCBI Taxonomy" id="392033"/>
    <lineage>
        <taxon>Eukaryota</taxon>
        <taxon>Metazoa</taxon>
        <taxon>Spiralia</taxon>
        <taxon>Gnathifera</taxon>
        <taxon>Rotifera</taxon>
        <taxon>Eurotatoria</taxon>
        <taxon>Bdelloidea</taxon>
        <taxon>Philodinida</taxon>
        <taxon>Philodinidae</taxon>
        <taxon>Rotaria</taxon>
    </lineage>
</organism>
<dbReference type="AlphaFoldDB" id="A0A818RIJ9"/>
<name>A0A818RIJ9_9BILA</name>
<sequence length="97" mass="11740">MHKSYQPTRPAANRLLQKKWDDKYYSEHRLLVRDARPTVDTRPPRTYMHLHMKLKKLQLEEERSATIERDNRILLEKMSNIMRTTGSIDNRNDYEAK</sequence>
<protein>
    <submittedName>
        <fullName evidence="2">Uncharacterized protein</fullName>
    </submittedName>
</protein>
<gene>
    <name evidence="2" type="ORF">FNK824_LOCUS6175</name>
</gene>
<dbReference type="PANTHER" id="PTHR33768:SF3">
    <property type="entry name" value="MIP11318P"/>
    <property type="match status" value="1"/>
</dbReference>
<feature type="non-terminal residue" evidence="2">
    <location>
        <position position="1"/>
    </location>
</feature>
<evidence type="ECO:0000313" key="2">
    <source>
        <dbReference type="EMBL" id="CAF3654421.1"/>
    </source>
</evidence>